<dbReference type="RefSeq" id="WP_215759006.1">
    <property type="nucleotide sequence ID" value="NZ_JAHKBE010000005.1"/>
</dbReference>
<sequence>MPDGTNTNASRQVVSALNSIPFGNIIGGPLAACVQAQAEAAQTTLNYIRGFTMTESHLDVEGAEPITVSFSFIMEGVPTRMTVPLMTIVPIPYMRIEHVDLSFTADITACDNEKMEAKFASEGYQGVEEDEKSVSMQSKMGVHVRASTGDIPSGMAKMLDFFANNLVVQETLTTKEVEDMKLEAARQRAIRKNDMVEKDRIEAQQALERQKQKEEERKKKEAEDKYRYGLIVGLVQGVKKRKLRLAEEELKRILRVIEEEEARCNKIAALVEAVKKRRERLDEEEQKRKEAERQRKEKEEQDKVSSSTTGPYIRPSTGSSSSSSGTYVRPSTSGSSSSSGSTSGSGSSSSSSSGTYVRPSTGSSSSSSGTYVRPSTGSSSTTGQYVRPSTGSSSSSSGTYVRPSTGSSSGSSGSSSASGGASSSSSSSRRLMPNMSKRVVAPSSSSGSASEKSDDPESLSKAIDSIKGRRFSNLIRNIKRKK</sequence>
<dbReference type="Proteomes" id="UP001487296">
    <property type="component" value="Unassembled WGS sequence"/>
</dbReference>
<comment type="caution">
    <text evidence="2">The sequence shown here is derived from an EMBL/GenBank/DDBJ whole genome shotgun (WGS) entry which is preliminary data.</text>
</comment>
<accession>A0ABV1FNM2</accession>
<proteinExistence type="predicted"/>
<feature type="compositionally biased region" description="Low complexity" evidence="1">
    <location>
        <begin position="316"/>
        <end position="376"/>
    </location>
</feature>
<feature type="compositionally biased region" description="Low complexity" evidence="1">
    <location>
        <begin position="436"/>
        <end position="450"/>
    </location>
</feature>
<organism evidence="2 3">
    <name type="scientific">Hallella faecis</name>
    <dbReference type="NCBI Taxonomy" id="2841596"/>
    <lineage>
        <taxon>Bacteria</taxon>
        <taxon>Pseudomonadati</taxon>
        <taxon>Bacteroidota</taxon>
        <taxon>Bacteroidia</taxon>
        <taxon>Bacteroidales</taxon>
        <taxon>Prevotellaceae</taxon>
        <taxon>Hallella</taxon>
    </lineage>
</organism>
<dbReference type="EMBL" id="JBBNFP010000006">
    <property type="protein sequence ID" value="MEQ2486011.1"/>
    <property type="molecule type" value="Genomic_DNA"/>
</dbReference>
<evidence type="ECO:0000313" key="2">
    <source>
        <dbReference type="EMBL" id="MEQ2486011.1"/>
    </source>
</evidence>
<protein>
    <submittedName>
        <fullName evidence="2">DUF2589 domain-containing protein</fullName>
    </submittedName>
</protein>
<gene>
    <name evidence="2" type="ORF">AAAT34_02955</name>
</gene>
<feature type="compositionally biased region" description="Basic and acidic residues" evidence="1">
    <location>
        <begin position="279"/>
        <end position="303"/>
    </location>
</feature>
<feature type="region of interest" description="Disordered" evidence="1">
    <location>
        <begin position="277"/>
        <end position="464"/>
    </location>
</feature>
<dbReference type="Pfam" id="PF11655">
    <property type="entry name" value="DUF2589"/>
    <property type="match status" value="1"/>
</dbReference>
<evidence type="ECO:0000313" key="3">
    <source>
        <dbReference type="Proteomes" id="UP001487296"/>
    </source>
</evidence>
<feature type="compositionally biased region" description="Low complexity" evidence="1">
    <location>
        <begin position="385"/>
        <end position="428"/>
    </location>
</feature>
<evidence type="ECO:0000256" key="1">
    <source>
        <dbReference type="SAM" id="MobiDB-lite"/>
    </source>
</evidence>
<reference evidence="2 3" key="1">
    <citation type="submission" date="2024-04" db="EMBL/GenBank/DDBJ databases">
        <title>Human intestinal bacterial collection.</title>
        <authorList>
            <person name="Pauvert C."/>
            <person name="Hitch T.C.A."/>
            <person name="Clavel T."/>
        </authorList>
    </citation>
    <scope>NUCLEOTIDE SEQUENCE [LARGE SCALE GENOMIC DNA]</scope>
    <source>
        <strain evidence="2 3">CLA-AA-H145</strain>
    </source>
</reference>
<name>A0ABV1FNM2_9BACT</name>
<dbReference type="InterPro" id="IPR024510">
    <property type="entry name" value="DUF2589"/>
</dbReference>
<keyword evidence="3" id="KW-1185">Reference proteome</keyword>